<evidence type="ECO:0000256" key="1">
    <source>
        <dbReference type="ARBA" id="ARBA00022692"/>
    </source>
</evidence>
<feature type="transmembrane region" description="Helical" evidence="4">
    <location>
        <begin position="12"/>
        <end position="35"/>
    </location>
</feature>
<evidence type="ECO:0000313" key="6">
    <source>
        <dbReference type="EMBL" id="MXU65084.1"/>
    </source>
</evidence>
<dbReference type="GO" id="GO:0022857">
    <property type="term" value="F:transmembrane transporter activity"/>
    <property type="evidence" value="ECO:0007669"/>
    <property type="project" value="InterPro"/>
</dbReference>
<dbReference type="RefSeq" id="WP_160853226.1">
    <property type="nucleotide sequence ID" value="NZ_WUWG01000002.1"/>
</dbReference>
<dbReference type="AlphaFoldDB" id="A0A6B0TVB5"/>
<keyword evidence="7" id="KW-1185">Reference proteome</keyword>
<evidence type="ECO:0000313" key="7">
    <source>
        <dbReference type="Proteomes" id="UP000436016"/>
    </source>
</evidence>
<evidence type="ECO:0000256" key="4">
    <source>
        <dbReference type="SAM" id="Phobius"/>
    </source>
</evidence>
<feature type="transmembrane region" description="Helical" evidence="4">
    <location>
        <begin position="138"/>
        <end position="164"/>
    </location>
</feature>
<dbReference type="SUPFAM" id="SSF103473">
    <property type="entry name" value="MFS general substrate transporter"/>
    <property type="match status" value="1"/>
</dbReference>
<evidence type="ECO:0000256" key="2">
    <source>
        <dbReference type="ARBA" id="ARBA00022989"/>
    </source>
</evidence>
<keyword evidence="1 4" id="KW-0812">Transmembrane</keyword>
<accession>A0A6B0TVB5</accession>
<gene>
    <name evidence="6" type="ORF">GSH16_06470</name>
</gene>
<feature type="domain" description="Major facilitator superfamily (MFS) profile" evidence="5">
    <location>
        <begin position="13"/>
        <end position="397"/>
    </location>
</feature>
<comment type="caution">
    <text evidence="6">The sequence shown here is derived from an EMBL/GenBank/DDBJ whole genome shotgun (WGS) entry which is preliminary data.</text>
</comment>
<dbReference type="Gene3D" id="1.20.1250.20">
    <property type="entry name" value="MFS general substrate transporter like domains"/>
    <property type="match status" value="2"/>
</dbReference>
<dbReference type="EMBL" id="WUWG01000002">
    <property type="protein sequence ID" value="MXU65084.1"/>
    <property type="molecule type" value="Genomic_DNA"/>
</dbReference>
<feature type="transmembrane region" description="Helical" evidence="4">
    <location>
        <begin position="107"/>
        <end position="131"/>
    </location>
</feature>
<dbReference type="PANTHER" id="PTHR11360">
    <property type="entry name" value="MONOCARBOXYLATE TRANSPORTER"/>
    <property type="match status" value="1"/>
</dbReference>
<feature type="transmembrane region" description="Helical" evidence="4">
    <location>
        <begin position="170"/>
        <end position="190"/>
    </location>
</feature>
<dbReference type="PROSITE" id="PS50850">
    <property type="entry name" value="MFS"/>
    <property type="match status" value="1"/>
</dbReference>
<feature type="transmembrane region" description="Helical" evidence="4">
    <location>
        <begin position="82"/>
        <end position="101"/>
    </location>
</feature>
<sequence>MSTTDTVREDGYRWVIVGAASLLLAIAMGTLVNGLSAFLLPLEMQFGWDRADVSAINSFGLVGIAVGGIVMGFLADRVATRNICLAGAATLSLALLLAGRADALWQFYTLFFIAGAIGGGALFAPVIALVGGWFRSGVGLAIGIASAGQGLGQGLVPFAAGYLIDATGVQMAFTILGLFTALTLVPLSLLMRDPPAADTAAAGGAEPAPLIRPAILLPALSIAVLGCCTGMAVPLMHLVPLIQGVCGVGAEAGGPLLLMLGAAIVGRLFFGRLSDIIGPVRAWMAATGWQTLLMIGFVTLGSMQSFWLFAPLYGFGYGGVMTGVLVTVRALTPAARRASATGIVLAFGWLGHALGGWQGGLFFDLTGAYFWTFANAVIAGMLNLAIVGTIWWVLRQRSRATA</sequence>
<feature type="transmembrane region" description="Helical" evidence="4">
    <location>
        <begin position="55"/>
        <end position="75"/>
    </location>
</feature>
<dbReference type="Pfam" id="PF07690">
    <property type="entry name" value="MFS_1"/>
    <property type="match status" value="1"/>
</dbReference>
<proteinExistence type="predicted"/>
<evidence type="ECO:0000256" key="3">
    <source>
        <dbReference type="ARBA" id="ARBA00023136"/>
    </source>
</evidence>
<feature type="transmembrane region" description="Helical" evidence="4">
    <location>
        <begin position="369"/>
        <end position="394"/>
    </location>
</feature>
<dbReference type="Proteomes" id="UP000436016">
    <property type="component" value="Unassembled WGS sequence"/>
</dbReference>
<protein>
    <submittedName>
        <fullName evidence="6">MFS transporter</fullName>
    </submittedName>
</protein>
<organism evidence="6 7">
    <name type="scientific">Oceanomicrobium pacificus</name>
    <dbReference type="NCBI Taxonomy" id="2692916"/>
    <lineage>
        <taxon>Bacteria</taxon>
        <taxon>Pseudomonadati</taxon>
        <taxon>Pseudomonadota</taxon>
        <taxon>Alphaproteobacteria</taxon>
        <taxon>Rhodobacterales</taxon>
        <taxon>Paracoccaceae</taxon>
        <taxon>Oceanomicrobium</taxon>
    </lineage>
</organism>
<evidence type="ECO:0000259" key="5">
    <source>
        <dbReference type="PROSITE" id="PS50850"/>
    </source>
</evidence>
<dbReference type="InterPro" id="IPR020846">
    <property type="entry name" value="MFS_dom"/>
</dbReference>
<dbReference type="PANTHER" id="PTHR11360:SF290">
    <property type="entry name" value="MONOCARBOXYLATE MFS PERMEASE"/>
    <property type="match status" value="1"/>
</dbReference>
<feature type="transmembrane region" description="Helical" evidence="4">
    <location>
        <begin position="210"/>
        <end position="232"/>
    </location>
</feature>
<name>A0A6B0TVB5_9RHOB</name>
<reference evidence="6 7" key="1">
    <citation type="submission" date="2019-12" db="EMBL/GenBank/DDBJ databases">
        <title>Strain KN286 was isolated from seawater, which was collected from Caroline Seamount in the tropical western Pacific.</title>
        <authorList>
            <person name="Wang Q."/>
        </authorList>
    </citation>
    <scope>NUCLEOTIDE SEQUENCE [LARGE SCALE GENOMIC DNA]</scope>
    <source>
        <strain evidence="6 7">KN286</strain>
    </source>
</reference>
<dbReference type="InterPro" id="IPR050327">
    <property type="entry name" value="Proton-linked_MCT"/>
</dbReference>
<feature type="transmembrane region" description="Helical" evidence="4">
    <location>
        <begin position="282"/>
        <end position="300"/>
    </location>
</feature>
<feature type="transmembrane region" description="Helical" evidence="4">
    <location>
        <begin position="252"/>
        <end position="270"/>
    </location>
</feature>
<feature type="transmembrane region" description="Helical" evidence="4">
    <location>
        <begin position="306"/>
        <end position="326"/>
    </location>
</feature>
<feature type="transmembrane region" description="Helical" evidence="4">
    <location>
        <begin position="338"/>
        <end position="357"/>
    </location>
</feature>
<dbReference type="InterPro" id="IPR036259">
    <property type="entry name" value="MFS_trans_sf"/>
</dbReference>
<keyword evidence="2 4" id="KW-1133">Transmembrane helix</keyword>
<dbReference type="InterPro" id="IPR011701">
    <property type="entry name" value="MFS"/>
</dbReference>
<keyword evidence="3 4" id="KW-0472">Membrane</keyword>